<keyword evidence="2" id="KW-1185">Reference proteome</keyword>
<reference evidence="2" key="1">
    <citation type="submission" date="2017-05" db="EMBL/GenBank/DDBJ databases">
        <authorList>
            <person name="Sharma S."/>
            <person name="Sidhu C."/>
            <person name="Pinnaka A.K."/>
        </authorList>
    </citation>
    <scope>NUCLEOTIDE SEQUENCE [LARGE SCALE GENOMIC DNA]</scope>
    <source>
        <strain evidence="2">AK93</strain>
    </source>
</reference>
<sequence>MWWNKLRRFFSPARRSDAAWQRLLSACLGREDLARRLMEAELEDNPDLSPDEAARRALLRYRRDNG</sequence>
<evidence type="ECO:0000313" key="1">
    <source>
        <dbReference type="EMBL" id="RFA38681.1"/>
    </source>
</evidence>
<dbReference type="EMBL" id="NFZW01000003">
    <property type="protein sequence ID" value="RFA38681.1"/>
    <property type="molecule type" value="Genomic_DNA"/>
</dbReference>
<comment type="caution">
    <text evidence="1">The sequence shown here is derived from an EMBL/GenBank/DDBJ whole genome shotgun (WGS) entry which is preliminary data.</text>
</comment>
<dbReference type="Proteomes" id="UP000256763">
    <property type="component" value="Unassembled WGS sequence"/>
</dbReference>
<dbReference type="AlphaFoldDB" id="A0A3E0X023"/>
<accession>A0A3E0X023</accession>
<protein>
    <submittedName>
        <fullName evidence="1">Uncharacterized protein</fullName>
    </submittedName>
</protein>
<evidence type="ECO:0000313" key="2">
    <source>
        <dbReference type="Proteomes" id="UP000256763"/>
    </source>
</evidence>
<proteinExistence type="predicted"/>
<gene>
    <name evidence="1" type="ORF">CAL65_04960</name>
</gene>
<name>A0A3E0X023_9GAMM</name>
<dbReference type="RefSeq" id="WP_116302407.1">
    <property type="nucleotide sequence ID" value="NZ_NFZV01000010.1"/>
</dbReference>
<organism evidence="1 2">
    <name type="scientific">Alkalilimnicola ehrlichii</name>
    <dbReference type="NCBI Taxonomy" id="351052"/>
    <lineage>
        <taxon>Bacteria</taxon>
        <taxon>Pseudomonadati</taxon>
        <taxon>Pseudomonadota</taxon>
        <taxon>Gammaproteobacteria</taxon>
        <taxon>Chromatiales</taxon>
        <taxon>Ectothiorhodospiraceae</taxon>
        <taxon>Alkalilimnicola</taxon>
    </lineage>
</organism>